<evidence type="ECO:0000313" key="2">
    <source>
        <dbReference type="EMBL" id="OAP62054.1"/>
    </source>
</evidence>
<feature type="region of interest" description="Disordered" evidence="1">
    <location>
        <begin position="401"/>
        <end position="546"/>
    </location>
</feature>
<feature type="compositionally biased region" description="Low complexity" evidence="1">
    <location>
        <begin position="174"/>
        <end position="187"/>
    </location>
</feature>
<dbReference type="Proteomes" id="UP000078343">
    <property type="component" value="Unassembled WGS sequence"/>
</dbReference>
<feature type="compositionally biased region" description="Low complexity" evidence="1">
    <location>
        <begin position="496"/>
        <end position="539"/>
    </location>
</feature>
<feature type="region of interest" description="Disordered" evidence="1">
    <location>
        <begin position="61"/>
        <end position="80"/>
    </location>
</feature>
<evidence type="ECO:0000313" key="3">
    <source>
        <dbReference type="Proteomes" id="UP000078343"/>
    </source>
</evidence>
<sequence length="546" mass="60105">MAAPPHHVPYLFIERIGEGDVTNHTFLEEGPWPDPLGPVNNLIGDDKIPWLNFLGQTACRRKGDDTSHADMTQGGDVRTRGDLVGREGVVWTVASQEGDGDGFAGGWGGVFEDSDRRGWRAPGRVDGQYRGLVKIRQMLQPGATYHRDVHGTWEGNTPRVKRSDLFRDDDDAPGSRGSSRSVSPARSVENEEEGILKASYGFEYDFVAPNPSLRTSTLAPSKPAPDVNLEEEDQEFEFRLFTSTSKPTVRPSQPDVPVADSKIRLSRTPEPAELADSLSLERAHFLRPNRPDSYYFTSALPKETIEALRSQYADVALSTSEVLCRAESTKWPGSALPWRLIHVELLDKSHRFQGVAQSAVSAMGTRDSSSHMSQPRPKRPSKKRRILLRRRLALRQELAAQARVTEETEKEKRTRRNREKKVKRKEREKRKKMEAPEGEGELAGGEEGKGHERGEGEDLIAAEERDLKAGGDIKAQSGREGETGSKRGSAIRPPDLAATTKNAAVAAALSTNASQSSAPTRRAPTSRAPTTAAPVNPAARHIGRGR</sequence>
<feature type="compositionally biased region" description="Basic residues" evidence="1">
    <location>
        <begin position="376"/>
        <end position="386"/>
    </location>
</feature>
<feature type="region of interest" description="Disordered" evidence="1">
    <location>
        <begin position="147"/>
        <end position="190"/>
    </location>
</feature>
<dbReference type="InterPro" id="IPR018555">
    <property type="entry name" value="C630.06c-like"/>
</dbReference>
<dbReference type="Pfam" id="PF09428">
    <property type="entry name" value="DUF2011"/>
    <property type="match status" value="1"/>
</dbReference>
<name>A0A178ZQE5_9EURO</name>
<organism evidence="2 3">
    <name type="scientific">Fonsecaea erecta</name>
    <dbReference type="NCBI Taxonomy" id="1367422"/>
    <lineage>
        <taxon>Eukaryota</taxon>
        <taxon>Fungi</taxon>
        <taxon>Dikarya</taxon>
        <taxon>Ascomycota</taxon>
        <taxon>Pezizomycotina</taxon>
        <taxon>Eurotiomycetes</taxon>
        <taxon>Chaetothyriomycetidae</taxon>
        <taxon>Chaetothyriales</taxon>
        <taxon>Herpotrichiellaceae</taxon>
        <taxon>Fonsecaea</taxon>
    </lineage>
</organism>
<comment type="caution">
    <text evidence="2">The sequence shown here is derived from an EMBL/GenBank/DDBJ whole genome shotgun (WGS) entry which is preliminary data.</text>
</comment>
<keyword evidence="3" id="KW-1185">Reference proteome</keyword>
<dbReference type="AlphaFoldDB" id="A0A178ZQE5"/>
<gene>
    <name evidence="2" type="ORF">AYL99_04257</name>
</gene>
<dbReference type="EMBL" id="LVYI01000003">
    <property type="protein sequence ID" value="OAP62054.1"/>
    <property type="molecule type" value="Genomic_DNA"/>
</dbReference>
<evidence type="ECO:0000256" key="1">
    <source>
        <dbReference type="SAM" id="MobiDB-lite"/>
    </source>
</evidence>
<protein>
    <submittedName>
        <fullName evidence="2">Uncharacterized protein</fullName>
    </submittedName>
</protein>
<feature type="compositionally biased region" description="Basic residues" evidence="1">
    <location>
        <begin position="413"/>
        <end position="432"/>
    </location>
</feature>
<feature type="compositionally biased region" description="Basic and acidic residues" evidence="1">
    <location>
        <begin position="446"/>
        <end position="485"/>
    </location>
</feature>
<dbReference type="STRING" id="1367422.A0A178ZQE5"/>
<reference evidence="2 3" key="1">
    <citation type="submission" date="2016-04" db="EMBL/GenBank/DDBJ databases">
        <title>Draft genome of Fonsecaea erecta CBS 125763.</title>
        <authorList>
            <person name="Weiss V.A."/>
            <person name="Vicente V.A."/>
            <person name="Raittz R.T."/>
            <person name="Moreno L.F."/>
            <person name="De Souza E.M."/>
            <person name="Pedrosa F.O."/>
            <person name="Steffens M.B."/>
            <person name="Faoro H."/>
            <person name="Tadra-Sfeir M.Z."/>
            <person name="Najafzadeh M.J."/>
            <person name="Felipe M.S."/>
            <person name="Teixeira M."/>
            <person name="Sun J."/>
            <person name="Xi L."/>
            <person name="Gomes R."/>
            <person name="De Azevedo C.M."/>
            <person name="Salgado C.G."/>
            <person name="Da Silva M.B."/>
            <person name="Nascimento M.F."/>
            <person name="Queiroz-Telles F."/>
            <person name="Attili D.S."/>
            <person name="Gorbushina A."/>
        </authorList>
    </citation>
    <scope>NUCLEOTIDE SEQUENCE [LARGE SCALE GENOMIC DNA]</scope>
    <source>
        <strain evidence="2 3">CBS 125763</strain>
    </source>
</reference>
<feature type="region of interest" description="Disordered" evidence="1">
    <location>
        <begin position="357"/>
        <end position="386"/>
    </location>
</feature>
<proteinExistence type="predicted"/>
<dbReference type="OrthoDB" id="5425061at2759"/>
<dbReference type="RefSeq" id="XP_018695421.1">
    <property type="nucleotide sequence ID" value="XM_018835771.1"/>
</dbReference>
<accession>A0A178ZQE5</accession>
<feature type="compositionally biased region" description="Polar residues" evidence="1">
    <location>
        <begin position="357"/>
        <end position="373"/>
    </location>
</feature>
<dbReference type="GeneID" id="30008426"/>